<gene>
    <name evidence="1" type="ORF">ACFOWD_12515</name>
</gene>
<dbReference type="SUPFAM" id="SSF51161">
    <property type="entry name" value="Trimeric LpxA-like enzymes"/>
    <property type="match status" value="1"/>
</dbReference>
<keyword evidence="1" id="KW-0012">Acyltransferase</keyword>
<evidence type="ECO:0000313" key="1">
    <source>
        <dbReference type="EMBL" id="MFC4269733.1"/>
    </source>
</evidence>
<keyword evidence="1" id="KW-0808">Transferase</keyword>
<protein>
    <submittedName>
        <fullName evidence="1">Acyltransferase</fullName>
    </submittedName>
</protein>
<keyword evidence="2" id="KW-1185">Reference proteome</keyword>
<dbReference type="InterPro" id="IPR001451">
    <property type="entry name" value="Hexapep"/>
</dbReference>
<comment type="caution">
    <text evidence="1">The sequence shown here is derived from an EMBL/GenBank/DDBJ whole genome shotgun (WGS) entry which is preliminary data.</text>
</comment>
<dbReference type="CDD" id="cd04647">
    <property type="entry name" value="LbH_MAT_like"/>
    <property type="match status" value="1"/>
</dbReference>
<dbReference type="Proteomes" id="UP001595826">
    <property type="component" value="Unassembled WGS sequence"/>
</dbReference>
<dbReference type="Pfam" id="PF00132">
    <property type="entry name" value="Hexapep"/>
    <property type="match status" value="1"/>
</dbReference>
<dbReference type="Gene3D" id="2.160.10.10">
    <property type="entry name" value="Hexapeptide repeat proteins"/>
    <property type="match status" value="1"/>
</dbReference>
<dbReference type="EMBL" id="JBHSCY010000003">
    <property type="protein sequence ID" value="MFC4269733.1"/>
    <property type="molecule type" value="Genomic_DNA"/>
</dbReference>
<dbReference type="GO" id="GO:0016746">
    <property type="term" value="F:acyltransferase activity"/>
    <property type="evidence" value="ECO:0007669"/>
    <property type="project" value="UniProtKB-KW"/>
</dbReference>
<dbReference type="RefSeq" id="WP_377411061.1">
    <property type="nucleotide sequence ID" value="NZ_JBHSCY010000003.1"/>
</dbReference>
<organism evidence="1 2">
    <name type="scientific">Polaribacter marinivivus</name>
    <dbReference type="NCBI Taxonomy" id="1524260"/>
    <lineage>
        <taxon>Bacteria</taxon>
        <taxon>Pseudomonadati</taxon>
        <taxon>Bacteroidota</taxon>
        <taxon>Flavobacteriia</taxon>
        <taxon>Flavobacteriales</taxon>
        <taxon>Flavobacteriaceae</taxon>
    </lineage>
</organism>
<dbReference type="PANTHER" id="PTHR23416">
    <property type="entry name" value="SIALIC ACID SYNTHASE-RELATED"/>
    <property type="match status" value="1"/>
</dbReference>
<name>A0ABV8RBR4_9FLAO</name>
<proteinExistence type="predicted"/>
<sequence length="191" mass="21094">MNNLFALFYNKTILYINNIDYEKDIRINGYIKIIIGKGAAIQIGEKFKLNSGKVYNPIGRNQRSLFVINKNAKLIIGKNVGMSSVAIVCSKKIVFGDNVRVGGNTVFYDTDFHSLKYNDRISIPENKDHIKVKPIYIGNNVFIGGHSLILKGSSIGQNSIVGAGSVVAGNIPSNEIWAGNPARFIKKMDEK</sequence>
<evidence type="ECO:0000313" key="2">
    <source>
        <dbReference type="Proteomes" id="UP001595826"/>
    </source>
</evidence>
<dbReference type="InterPro" id="IPR011004">
    <property type="entry name" value="Trimer_LpxA-like_sf"/>
</dbReference>
<dbReference type="InterPro" id="IPR051159">
    <property type="entry name" value="Hexapeptide_acetyltransf"/>
</dbReference>
<accession>A0ABV8RBR4</accession>
<reference evidence="2" key="1">
    <citation type="journal article" date="2019" name="Int. J. Syst. Evol. Microbiol.">
        <title>The Global Catalogue of Microorganisms (GCM) 10K type strain sequencing project: providing services to taxonomists for standard genome sequencing and annotation.</title>
        <authorList>
            <consortium name="The Broad Institute Genomics Platform"/>
            <consortium name="The Broad Institute Genome Sequencing Center for Infectious Disease"/>
            <person name="Wu L."/>
            <person name="Ma J."/>
        </authorList>
    </citation>
    <scope>NUCLEOTIDE SEQUENCE [LARGE SCALE GENOMIC DNA]</scope>
    <source>
        <strain evidence="2">CECT 8655</strain>
    </source>
</reference>